<name>A0A494TJC1_SPHPE</name>
<dbReference type="GO" id="GO:0071973">
    <property type="term" value="P:bacterial-type flagellum-dependent cell motility"/>
    <property type="evidence" value="ECO:0007669"/>
    <property type="project" value="UniProtKB-UniRule"/>
</dbReference>
<dbReference type="EMBL" id="CP032828">
    <property type="protein sequence ID" value="AYJ85235.1"/>
    <property type="molecule type" value="Genomic_DNA"/>
</dbReference>
<organism evidence="9 10">
    <name type="scientific">Sphingomonas paeninsulae</name>
    <dbReference type="NCBI Taxonomy" id="2319844"/>
    <lineage>
        <taxon>Bacteria</taxon>
        <taxon>Pseudomonadati</taxon>
        <taxon>Pseudomonadota</taxon>
        <taxon>Alphaproteobacteria</taxon>
        <taxon>Sphingomonadales</taxon>
        <taxon>Sphingomonadaceae</taxon>
        <taxon>Sphingomonas</taxon>
    </lineage>
</organism>
<keyword evidence="5 7" id="KW-0283">Flagellar rotation</keyword>
<evidence type="ECO:0000256" key="1">
    <source>
        <dbReference type="ARBA" id="ARBA00009226"/>
    </source>
</evidence>
<keyword evidence="9" id="KW-0966">Cell projection</keyword>
<dbReference type="GO" id="GO:0006935">
    <property type="term" value="P:chemotaxis"/>
    <property type="evidence" value="ECO:0007669"/>
    <property type="project" value="UniProtKB-KW"/>
</dbReference>
<evidence type="ECO:0000256" key="3">
    <source>
        <dbReference type="ARBA" id="ARBA00022475"/>
    </source>
</evidence>
<evidence type="ECO:0000256" key="2">
    <source>
        <dbReference type="ARBA" id="ARBA00021897"/>
    </source>
</evidence>
<dbReference type="InterPro" id="IPR012826">
    <property type="entry name" value="FliN"/>
</dbReference>
<dbReference type="GO" id="GO:0003774">
    <property type="term" value="F:cytoskeletal motor activity"/>
    <property type="evidence" value="ECO:0007669"/>
    <property type="project" value="UniProtKB-UniRule"/>
</dbReference>
<dbReference type="GO" id="GO:0005886">
    <property type="term" value="C:plasma membrane"/>
    <property type="evidence" value="ECO:0007669"/>
    <property type="project" value="UniProtKB-SubCell"/>
</dbReference>
<dbReference type="InterPro" id="IPR001172">
    <property type="entry name" value="FliN_T3SS_HrcQb"/>
</dbReference>
<dbReference type="InterPro" id="IPR001543">
    <property type="entry name" value="FliN-like_C"/>
</dbReference>
<dbReference type="AlphaFoldDB" id="A0A494TJC1"/>
<comment type="function">
    <text evidence="7">FliN is one of three proteins (FliG, FliN, FliM) that form the rotor-mounted switch complex (C ring), located at the base of the basal body. This complex interacts with the CheY and CheZ chemotaxis proteins, in addition to contacting components of the motor that determine the direction of flagellar rotation.</text>
</comment>
<dbReference type="Pfam" id="PF01052">
    <property type="entry name" value="FliMN_C"/>
    <property type="match status" value="1"/>
</dbReference>
<dbReference type="OrthoDB" id="9790303at2"/>
<evidence type="ECO:0000256" key="4">
    <source>
        <dbReference type="ARBA" id="ARBA00022500"/>
    </source>
</evidence>
<keyword evidence="6 7" id="KW-0472">Membrane</keyword>
<keyword evidence="7" id="KW-0975">Bacterial flagellum</keyword>
<keyword evidence="9" id="KW-0282">Flagellum</keyword>
<comment type="similarity">
    <text evidence="1 7">Belongs to the FliN/MopA/SpaO family.</text>
</comment>
<evidence type="ECO:0000256" key="7">
    <source>
        <dbReference type="RuleBase" id="RU362074"/>
    </source>
</evidence>
<keyword evidence="10" id="KW-1185">Reference proteome</keyword>
<dbReference type="Gene3D" id="2.30.330.10">
    <property type="entry name" value="SpoA-like"/>
    <property type="match status" value="1"/>
</dbReference>
<dbReference type="Proteomes" id="UP000276254">
    <property type="component" value="Plasmid unnamed1"/>
</dbReference>
<keyword evidence="4 7" id="KW-0145">Chemotaxis</keyword>
<dbReference type="PANTHER" id="PTHR43484">
    <property type="match status" value="1"/>
</dbReference>
<dbReference type="KEGG" id="spha:D3Y57_04205"/>
<dbReference type="InterPro" id="IPR036429">
    <property type="entry name" value="SpoA-like_sf"/>
</dbReference>
<feature type="domain" description="Flagellar motor switch protein FliN-like C-terminal" evidence="8">
    <location>
        <begin position="19"/>
        <end position="89"/>
    </location>
</feature>
<protein>
    <recommendedName>
        <fullName evidence="2 7">Flagellar motor switch protein FliN</fullName>
    </recommendedName>
</protein>
<geneLocation type="plasmid" evidence="9">
    <name>unnamed1</name>
</geneLocation>
<reference evidence="9 10" key="1">
    <citation type="submission" date="2018-09" db="EMBL/GenBank/DDBJ databases">
        <title>Sphingomonas peninsula sp. nov., isolated from fildes peninsula, Antarctic soil.</title>
        <authorList>
            <person name="Yingchao G."/>
        </authorList>
    </citation>
    <scope>NUCLEOTIDE SEQUENCE [LARGE SCALE GENOMIC DNA]</scope>
    <source>
        <strain evidence="9 10">YZ-8</strain>
        <plasmid evidence="9 10">unnamed1</plasmid>
    </source>
</reference>
<accession>A0A494TJC1</accession>
<comment type="subcellular location">
    <subcellularLocation>
        <location evidence="7">Cell membrane</location>
        <topology evidence="7">Peripheral membrane protein</topology>
        <orientation evidence="7">Cytoplasmic side</orientation>
    </subcellularLocation>
    <subcellularLocation>
        <location evidence="7">Bacterial flagellum basal body</location>
    </subcellularLocation>
</comment>
<keyword evidence="9" id="KW-0614">Plasmid</keyword>
<dbReference type="PRINTS" id="PR00956">
    <property type="entry name" value="FLGMOTORFLIN"/>
</dbReference>
<dbReference type="RefSeq" id="WP_121151630.1">
    <property type="nucleotide sequence ID" value="NZ_CP032828.1"/>
</dbReference>
<gene>
    <name evidence="9" type="primary">fliN</name>
    <name evidence="9" type="ORF">D3Y57_04205</name>
</gene>
<evidence type="ECO:0000256" key="5">
    <source>
        <dbReference type="ARBA" id="ARBA00022779"/>
    </source>
</evidence>
<dbReference type="SUPFAM" id="SSF101801">
    <property type="entry name" value="Surface presentation of antigens (SPOA)"/>
    <property type="match status" value="1"/>
</dbReference>
<dbReference type="NCBIfam" id="TIGR02480">
    <property type="entry name" value="fliN"/>
    <property type="match status" value="1"/>
</dbReference>
<evidence type="ECO:0000313" key="10">
    <source>
        <dbReference type="Proteomes" id="UP000276254"/>
    </source>
</evidence>
<keyword evidence="3 7" id="KW-1003">Cell membrane</keyword>
<dbReference type="GO" id="GO:0009425">
    <property type="term" value="C:bacterial-type flagellum basal body"/>
    <property type="evidence" value="ECO:0007669"/>
    <property type="project" value="UniProtKB-SubCell"/>
</dbReference>
<keyword evidence="9" id="KW-0969">Cilium</keyword>
<sequence>MTDDILSEAATSAGNNFDLLSRISMRLSVEVGSTALTLADLLALERDAVVELDRAIDDPLDILVNGTLIARGEVVTVDGRYGVRICEIVAPAQSLGAIERRA</sequence>
<dbReference type="InterPro" id="IPR051469">
    <property type="entry name" value="FliN/MopA/SpaO"/>
</dbReference>
<evidence type="ECO:0000256" key="6">
    <source>
        <dbReference type="ARBA" id="ARBA00023136"/>
    </source>
</evidence>
<evidence type="ECO:0000259" key="8">
    <source>
        <dbReference type="Pfam" id="PF01052"/>
    </source>
</evidence>
<dbReference type="PANTHER" id="PTHR43484:SF1">
    <property type="entry name" value="FLAGELLAR MOTOR SWITCH PROTEIN FLIN"/>
    <property type="match status" value="1"/>
</dbReference>
<proteinExistence type="inferred from homology"/>
<evidence type="ECO:0000313" key="9">
    <source>
        <dbReference type="EMBL" id="AYJ85235.1"/>
    </source>
</evidence>